<feature type="region of interest" description="Disordered" evidence="1">
    <location>
        <begin position="1"/>
        <end position="25"/>
    </location>
</feature>
<dbReference type="GeneID" id="80539538"/>
<evidence type="ECO:0000313" key="3">
    <source>
        <dbReference type="Proteomes" id="UP000829831"/>
    </source>
</evidence>
<evidence type="ECO:0000256" key="1">
    <source>
        <dbReference type="SAM" id="MobiDB-lite"/>
    </source>
</evidence>
<feature type="compositionally biased region" description="Polar residues" evidence="1">
    <location>
        <begin position="1"/>
        <end position="23"/>
    </location>
</feature>
<organism evidence="2 3">
    <name type="scientific">Veiled chameleon serpentovirus A</name>
    <dbReference type="NCBI Taxonomy" id="2806429"/>
    <lineage>
        <taxon>Viruses</taxon>
        <taxon>Riboviria</taxon>
        <taxon>Orthornavirae</taxon>
        <taxon>Pisuviricota</taxon>
        <taxon>Pisoniviricetes</taxon>
        <taxon>Nidovirales</taxon>
        <taxon>Tornidovirineae</taxon>
        <taxon>Tobaniviridae</taxon>
        <taxon>Serpentovirinae</taxon>
        <taxon>Lyctovirus</taxon>
        <taxon>Chalatovirus</taxon>
        <taxon>Lyctovirus alpa</taxon>
    </lineage>
</organism>
<dbReference type="KEGG" id="vg:80539538"/>
<protein>
    <submittedName>
        <fullName evidence="2">Uncharacterized protein</fullName>
    </submittedName>
</protein>
<name>A0AAE7P8B6_9NIDO</name>
<reference evidence="2" key="1">
    <citation type="journal article" date="2020" name="Viruses">
        <title>Serpentovirus (Nidovirus) and Orthoreovirus Coinfection in Captive Veiled Chameleons (Chamaeleo calyptratus) with Respiratory Disease.</title>
        <authorList>
            <person name="Hoon-Hanks L.L."/>
            <person name="Stohr A.C."/>
            <person name="Anderson A.J."/>
            <person name="Evans D.E."/>
            <person name="Nevarez J.G."/>
            <person name="Diaz R.E."/>
            <person name="Rodgers C.P."/>
            <person name="Cross S.T."/>
            <person name="Steiner H.R."/>
            <person name="Parker R.R."/>
            <person name="Stenglein M.D."/>
        </authorList>
    </citation>
    <scope>NUCLEOTIDE SEQUENCE</scope>
    <source>
        <strain evidence="2">A</strain>
    </source>
</reference>
<sequence>MYTICEESTPSPLRQSRLSNRTVSLPPRSKSGRLIVLTGIQVSPCFNGRTGVKEQVHRH</sequence>
<dbReference type="RefSeq" id="YP_010800885.1">
    <property type="nucleotide sequence ID" value="NC_076912.1"/>
</dbReference>
<dbReference type="EMBL" id="MT997160">
    <property type="protein sequence ID" value="QRC47056.1"/>
    <property type="molecule type" value="Viral_cRNA"/>
</dbReference>
<dbReference type="Proteomes" id="UP000829831">
    <property type="component" value="Segment"/>
</dbReference>
<accession>A0AAE7P8B6</accession>
<evidence type="ECO:0000313" key="2">
    <source>
        <dbReference type="EMBL" id="QRC47056.1"/>
    </source>
</evidence>
<keyword evidence="3" id="KW-1185">Reference proteome</keyword>
<proteinExistence type="predicted"/>